<dbReference type="NCBIfam" id="TIGR04383">
    <property type="entry name" value="acidic_w_LPXTA"/>
    <property type="match status" value="1"/>
</dbReference>
<dbReference type="Proteomes" id="UP000559598">
    <property type="component" value="Unassembled WGS sequence"/>
</dbReference>
<dbReference type="AlphaFoldDB" id="A0A840DX72"/>
<organism evidence="3 4">
    <name type="scientific">Anoxybacteroides voinovskiense</name>
    <dbReference type="NCBI Taxonomy" id="230470"/>
    <lineage>
        <taxon>Bacteria</taxon>
        <taxon>Bacillati</taxon>
        <taxon>Bacillota</taxon>
        <taxon>Bacilli</taxon>
        <taxon>Bacillales</taxon>
        <taxon>Anoxybacillaceae</taxon>
        <taxon>Anoxybacteroides</taxon>
    </lineage>
</organism>
<evidence type="ECO:0000256" key="2">
    <source>
        <dbReference type="SAM" id="SignalP"/>
    </source>
</evidence>
<dbReference type="InterPro" id="IPR030832">
    <property type="entry name" value="Acidic_LPXTA"/>
</dbReference>
<accession>A0A840DX72</accession>
<keyword evidence="1" id="KW-0812">Transmembrane</keyword>
<sequence>MRKWIVSVSLLLVFCHSYHVRAAVRMADIEPYVREVGWTEMDLQRYLLQYHRTLADFATKEELKRWLGPPVTEAGVERLLQRYQLTEEQLEALLGQFGETIQDYTWMNDLDTAVRFYLRTYEHMQRVHDALSSLEFTEDEAKRLFDHVRALPANGKRELQAQATRLTDGKNDLEVLADVWQQLLRTLQLKADMYIVATGQMKPVSARELLERNARDEDVWIALSDEEGMRIMDLQLPKRTNVVDAMIETEKELLTAGQLAYDMKGTLYGQKMANTASPYVANMVWGVVLLFIGLFLFRKKKVVR</sequence>
<gene>
    <name evidence="3" type="ORF">GGR02_002868</name>
</gene>
<evidence type="ECO:0000256" key="1">
    <source>
        <dbReference type="SAM" id="Phobius"/>
    </source>
</evidence>
<feature type="transmembrane region" description="Helical" evidence="1">
    <location>
        <begin position="279"/>
        <end position="297"/>
    </location>
</feature>
<protein>
    <submittedName>
        <fullName evidence="3">Processed acidic surface protein</fullName>
    </submittedName>
</protein>
<proteinExistence type="predicted"/>
<dbReference type="EMBL" id="JACIDE010000024">
    <property type="protein sequence ID" value="MBB4075067.1"/>
    <property type="molecule type" value="Genomic_DNA"/>
</dbReference>
<feature type="chain" id="PRO_5039277058" evidence="2">
    <location>
        <begin position="23"/>
        <end position="304"/>
    </location>
</feature>
<keyword evidence="4" id="KW-1185">Reference proteome</keyword>
<comment type="caution">
    <text evidence="3">The sequence shown here is derived from an EMBL/GenBank/DDBJ whole genome shotgun (WGS) entry which is preliminary data.</text>
</comment>
<keyword evidence="1" id="KW-1133">Transmembrane helix</keyword>
<evidence type="ECO:0000313" key="3">
    <source>
        <dbReference type="EMBL" id="MBB4075067.1"/>
    </source>
</evidence>
<reference evidence="3 4" key="1">
    <citation type="submission" date="2020-08" db="EMBL/GenBank/DDBJ databases">
        <title>Genomic Encyclopedia of Type Strains, Phase IV (KMG-IV): sequencing the most valuable type-strain genomes for metagenomic binning, comparative biology and taxonomic classification.</title>
        <authorList>
            <person name="Goeker M."/>
        </authorList>
    </citation>
    <scope>NUCLEOTIDE SEQUENCE [LARGE SCALE GENOMIC DNA]</scope>
    <source>
        <strain evidence="3 4">DSM 17075</strain>
    </source>
</reference>
<keyword evidence="2" id="KW-0732">Signal</keyword>
<dbReference type="RefSeq" id="WP_183185591.1">
    <property type="nucleotide sequence ID" value="NZ_BMNP01000025.1"/>
</dbReference>
<name>A0A840DX72_9BACL</name>
<keyword evidence="1" id="KW-0472">Membrane</keyword>
<feature type="signal peptide" evidence="2">
    <location>
        <begin position="1"/>
        <end position="22"/>
    </location>
</feature>
<evidence type="ECO:0000313" key="4">
    <source>
        <dbReference type="Proteomes" id="UP000559598"/>
    </source>
</evidence>